<dbReference type="KEGG" id="rmar:GBA65_21345"/>
<keyword evidence="3" id="KW-0614">Plasmid</keyword>
<evidence type="ECO:0000256" key="1">
    <source>
        <dbReference type="SAM" id="MobiDB-lite"/>
    </source>
</evidence>
<evidence type="ECO:0000259" key="2">
    <source>
        <dbReference type="Pfam" id="PF07732"/>
    </source>
</evidence>
<organism evidence="3 4">
    <name type="scientific">Rubrobacter marinus</name>
    <dbReference type="NCBI Taxonomy" id="2653852"/>
    <lineage>
        <taxon>Bacteria</taxon>
        <taxon>Bacillati</taxon>
        <taxon>Actinomycetota</taxon>
        <taxon>Rubrobacteria</taxon>
        <taxon>Rubrobacterales</taxon>
        <taxon>Rubrobacteraceae</taxon>
        <taxon>Rubrobacter</taxon>
    </lineage>
</organism>
<dbReference type="InterPro" id="IPR011707">
    <property type="entry name" value="Cu-oxidase-like_N"/>
</dbReference>
<evidence type="ECO:0000313" key="4">
    <source>
        <dbReference type="Proteomes" id="UP000502706"/>
    </source>
</evidence>
<feature type="domain" description="Plastocyanin-like" evidence="2">
    <location>
        <begin position="14"/>
        <end position="74"/>
    </location>
</feature>
<dbReference type="AlphaFoldDB" id="A0A6G8Q3U3"/>
<sequence length="312" mass="33571">MGVRRRAAGAGDQAQGGETLRAAVSNRLPEGTSIHWHGVPLPNGMDGVPGVTQEPVAPGESFTYEFEARAPAPTSTIPTRAAARPRPVRGAHRRAEGRDPPLRPRVRAGPGRLARRGKRCVGGRPEGFEVRRQHDGRDGRHGGHGRGERRCPGRDAAGHRLPALPRQRQARRRPGGARGAGGGEGAHQAHQPIRRHDLPRRARGAPHDRHPRGRPAGGAGRGRRGPDRHGRALRRDRGGRQPRDVAARRPNRGGGRRRARHRALRGNTEDAPAADGSPPELEGELLLYEMLRAAPGTSVPPKVSPTRSCPSP</sequence>
<accession>A0A6G8Q3U3</accession>
<dbReference type="SUPFAM" id="SSF49503">
    <property type="entry name" value="Cupredoxins"/>
    <property type="match status" value="1"/>
</dbReference>
<gene>
    <name evidence="3" type="ORF">GBA65_21345</name>
</gene>
<name>A0A6G8Q3U3_9ACTN</name>
<dbReference type="InterPro" id="IPR008972">
    <property type="entry name" value="Cupredoxin"/>
</dbReference>
<dbReference type="Gene3D" id="2.60.40.420">
    <property type="entry name" value="Cupredoxins - blue copper proteins"/>
    <property type="match status" value="1"/>
</dbReference>
<feature type="compositionally biased region" description="Basic and acidic residues" evidence="1">
    <location>
        <begin position="194"/>
        <end position="208"/>
    </location>
</feature>
<feature type="compositionally biased region" description="Basic and acidic residues" evidence="1">
    <location>
        <begin position="224"/>
        <end position="247"/>
    </location>
</feature>
<dbReference type="EMBL" id="CP045122">
    <property type="protein sequence ID" value="QIN81164.1"/>
    <property type="molecule type" value="Genomic_DNA"/>
</dbReference>
<feature type="compositionally biased region" description="Low complexity" evidence="1">
    <location>
        <begin position="70"/>
        <end position="85"/>
    </location>
</feature>
<proteinExistence type="predicted"/>
<feature type="compositionally biased region" description="Basic residues" evidence="1">
    <location>
        <begin position="249"/>
        <end position="264"/>
    </location>
</feature>
<feature type="compositionally biased region" description="Basic and acidic residues" evidence="1">
    <location>
        <begin position="126"/>
        <end position="158"/>
    </location>
</feature>
<dbReference type="GO" id="GO:0005507">
    <property type="term" value="F:copper ion binding"/>
    <property type="evidence" value="ECO:0007669"/>
    <property type="project" value="InterPro"/>
</dbReference>
<geneLocation type="plasmid" evidence="3 4">
    <name>unnamed1</name>
</geneLocation>
<feature type="compositionally biased region" description="Basic and acidic residues" evidence="1">
    <location>
        <begin position="93"/>
        <end position="102"/>
    </location>
</feature>
<dbReference type="Proteomes" id="UP000502706">
    <property type="component" value="Plasmid unnamed1"/>
</dbReference>
<protein>
    <submittedName>
        <fullName evidence="3">Multicopper oxidase domain-containing protein</fullName>
    </submittedName>
</protein>
<feature type="region of interest" description="Disordered" evidence="1">
    <location>
        <begin position="70"/>
        <end position="284"/>
    </location>
</feature>
<reference evidence="3 4" key="1">
    <citation type="submission" date="2019-10" db="EMBL/GenBank/DDBJ databases">
        <title>Rubrobacter sp nov SCSIO 52915 isolated from a deep-sea sediment in the South China Sea.</title>
        <authorList>
            <person name="Chen R.W."/>
        </authorList>
    </citation>
    <scope>NUCLEOTIDE SEQUENCE [LARGE SCALE GENOMIC DNA]</scope>
    <source>
        <strain evidence="3 4">SCSIO 52915</strain>
        <plasmid evidence="3 4">unnamed1</plasmid>
    </source>
</reference>
<keyword evidence="4" id="KW-1185">Reference proteome</keyword>
<evidence type="ECO:0000313" key="3">
    <source>
        <dbReference type="EMBL" id="QIN81164.1"/>
    </source>
</evidence>
<dbReference type="Pfam" id="PF07732">
    <property type="entry name" value="Cu-oxidase_3"/>
    <property type="match status" value="1"/>
</dbReference>
<feature type="compositionally biased region" description="Gly residues" evidence="1">
    <location>
        <begin position="176"/>
        <end position="185"/>
    </location>
</feature>